<reference evidence="2 3" key="1">
    <citation type="submission" date="2015-04" db="EMBL/GenBank/DDBJ databases">
        <title>Genome sequence of aromatic hydrocarbons-degrading Sphingobium chungbukense DJ77.</title>
        <authorList>
            <person name="Kim Y.-C."/>
            <person name="Chae J.-C."/>
        </authorList>
    </citation>
    <scope>NUCLEOTIDE SEQUENCE [LARGE SCALE GENOMIC DNA]</scope>
    <source>
        <strain evidence="2 3">DJ77</strain>
    </source>
</reference>
<protein>
    <submittedName>
        <fullName evidence="2">Uncharacterized protein</fullName>
    </submittedName>
</protein>
<gene>
    <name evidence="2" type="ORF">YP76_26415</name>
</gene>
<evidence type="ECO:0000256" key="1">
    <source>
        <dbReference type="SAM" id="MobiDB-lite"/>
    </source>
</evidence>
<sequence length="93" mass="9746">MQPQPAANLDRAPGLGEAGKGGRFSARNTDSVEANPVDCQVRQGKPISTKRLKFSDTGLHHLDIVPPEAFGRCAEPVEQGFASGDGSRGGKTT</sequence>
<dbReference type="Proteomes" id="UP000033874">
    <property type="component" value="Unassembled WGS sequence"/>
</dbReference>
<proteinExistence type="predicted"/>
<organism evidence="2 3">
    <name type="scientific">Sphingobium chungbukense</name>
    <dbReference type="NCBI Taxonomy" id="56193"/>
    <lineage>
        <taxon>Bacteria</taxon>
        <taxon>Pseudomonadati</taxon>
        <taxon>Pseudomonadota</taxon>
        <taxon>Alphaproteobacteria</taxon>
        <taxon>Sphingomonadales</taxon>
        <taxon>Sphingomonadaceae</taxon>
        <taxon>Sphingobium</taxon>
    </lineage>
</organism>
<accession>A0A0M3AL38</accession>
<dbReference type="EMBL" id="LBIC01000035">
    <property type="protein sequence ID" value="KKW89249.1"/>
    <property type="molecule type" value="Genomic_DNA"/>
</dbReference>
<evidence type="ECO:0000313" key="3">
    <source>
        <dbReference type="Proteomes" id="UP000033874"/>
    </source>
</evidence>
<dbReference type="AlphaFoldDB" id="A0A0M3AL38"/>
<comment type="caution">
    <text evidence="2">The sequence shown here is derived from an EMBL/GenBank/DDBJ whole genome shotgun (WGS) entry which is preliminary data.</text>
</comment>
<keyword evidence="3" id="KW-1185">Reference proteome</keyword>
<feature type="region of interest" description="Disordered" evidence="1">
    <location>
        <begin position="1"/>
        <end position="42"/>
    </location>
</feature>
<name>A0A0M3AL38_9SPHN</name>
<evidence type="ECO:0000313" key="2">
    <source>
        <dbReference type="EMBL" id="KKW89249.1"/>
    </source>
</evidence>